<dbReference type="Pfam" id="PF13041">
    <property type="entry name" value="PPR_2"/>
    <property type="match status" value="1"/>
</dbReference>
<dbReference type="EMBL" id="JBAMMX010000027">
    <property type="protein sequence ID" value="KAK6912907.1"/>
    <property type="molecule type" value="Genomic_DNA"/>
</dbReference>
<evidence type="ECO:0000256" key="2">
    <source>
        <dbReference type="PROSITE-ProRule" id="PRU00708"/>
    </source>
</evidence>
<sequence length="245" mass="27878">MAATTLGYVQKGLYEEGIELFCGMQRSNISPEQKCLIRTVSWNSMISAFAQNGEGEATPASFEEMVKSGLQPDSPAATGFHYFNSMTQIFRVNPRREHYASMVDLSCRRGQFDEAEKLMGQMPFHPDEIMIHRNHELAKRAADQLFNMELRDAAAYVNMSNIYAEAGHWDGVGKLKKATRERGVRKVPACIWVEIKHKIHIFSGNEKCHLQIKEIKGKIDMLMLKMEEGYKPDTSDVEEDIKVNL</sequence>
<dbReference type="GO" id="GO:0099402">
    <property type="term" value="P:plant organ development"/>
    <property type="evidence" value="ECO:0007669"/>
    <property type="project" value="UniProtKB-ARBA"/>
</dbReference>
<dbReference type="GO" id="GO:0009451">
    <property type="term" value="P:RNA modification"/>
    <property type="evidence" value="ECO:0007669"/>
    <property type="project" value="InterPro"/>
</dbReference>
<dbReference type="PANTHER" id="PTHR47926">
    <property type="entry name" value="PENTATRICOPEPTIDE REPEAT-CONTAINING PROTEIN"/>
    <property type="match status" value="1"/>
</dbReference>
<dbReference type="FunFam" id="1.25.40.10:FF:000158">
    <property type="entry name" value="pentatricopeptide repeat-containing protein At2g33680"/>
    <property type="match status" value="1"/>
</dbReference>
<feature type="repeat" description="PPR" evidence="2">
    <location>
        <begin position="38"/>
        <end position="72"/>
    </location>
</feature>
<evidence type="ECO:0000313" key="3">
    <source>
        <dbReference type="EMBL" id="KAK6912907.1"/>
    </source>
</evidence>
<keyword evidence="4" id="KW-1185">Reference proteome</keyword>
<name>A0AAN8UM48_9MAGN</name>
<dbReference type="GO" id="GO:0003723">
    <property type="term" value="F:RNA binding"/>
    <property type="evidence" value="ECO:0007669"/>
    <property type="project" value="InterPro"/>
</dbReference>
<dbReference type="PANTHER" id="PTHR47926:SF533">
    <property type="entry name" value="DYW DOMAIN-CONTAINING PROTEIN"/>
    <property type="match status" value="1"/>
</dbReference>
<keyword evidence="1" id="KW-0677">Repeat</keyword>
<dbReference type="Proteomes" id="UP001370490">
    <property type="component" value="Unassembled WGS sequence"/>
</dbReference>
<dbReference type="InterPro" id="IPR046960">
    <property type="entry name" value="PPR_At4g14850-like_plant"/>
</dbReference>
<dbReference type="Pfam" id="PF20431">
    <property type="entry name" value="E_motif"/>
    <property type="match status" value="1"/>
</dbReference>
<organism evidence="3 4">
    <name type="scientific">Dillenia turbinata</name>
    <dbReference type="NCBI Taxonomy" id="194707"/>
    <lineage>
        <taxon>Eukaryota</taxon>
        <taxon>Viridiplantae</taxon>
        <taxon>Streptophyta</taxon>
        <taxon>Embryophyta</taxon>
        <taxon>Tracheophyta</taxon>
        <taxon>Spermatophyta</taxon>
        <taxon>Magnoliopsida</taxon>
        <taxon>eudicotyledons</taxon>
        <taxon>Gunneridae</taxon>
        <taxon>Pentapetalae</taxon>
        <taxon>Dilleniales</taxon>
        <taxon>Dilleniaceae</taxon>
        <taxon>Dillenia</taxon>
    </lineage>
</organism>
<evidence type="ECO:0000256" key="1">
    <source>
        <dbReference type="ARBA" id="ARBA00022737"/>
    </source>
</evidence>
<dbReference type="InterPro" id="IPR046848">
    <property type="entry name" value="E_motif"/>
</dbReference>
<dbReference type="NCBIfam" id="TIGR00756">
    <property type="entry name" value="PPR"/>
    <property type="match status" value="2"/>
</dbReference>
<gene>
    <name evidence="3" type="ORF">RJ641_022508</name>
</gene>
<dbReference type="Gene3D" id="1.25.40.10">
    <property type="entry name" value="Tetratricopeptide repeat domain"/>
    <property type="match status" value="2"/>
</dbReference>
<accession>A0AAN8UM48</accession>
<dbReference type="Pfam" id="PF01535">
    <property type="entry name" value="PPR"/>
    <property type="match status" value="2"/>
</dbReference>
<reference evidence="3 4" key="1">
    <citation type="submission" date="2023-12" db="EMBL/GenBank/DDBJ databases">
        <title>A high-quality genome assembly for Dillenia turbinata (Dilleniales).</title>
        <authorList>
            <person name="Chanderbali A."/>
        </authorList>
    </citation>
    <scope>NUCLEOTIDE SEQUENCE [LARGE SCALE GENOMIC DNA]</scope>
    <source>
        <strain evidence="3">LSX21</strain>
        <tissue evidence="3">Leaf</tissue>
    </source>
</reference>
<dbReference type="PROSITE" id="PS51375">
    <property type="entry name" value="PPR"/>
    <property type="match status" value="1"/>
</dbReference>
<proteinExistence type="predicted"/>
<comment type="caution">
    <text evidence="3">The sequence shown here is derived from an EMBL/GenBank/DDBJ whole genome shotgun (WGS) entry which is preliminary data.</text>
</comment>
<dbReference type="AlphaFoldDB" id="A0AAN8UM48"/>
<dbReference type="InterPro" id="IPR011990">
    <property type="entry name" value="TPR-like_helical_dom_sf"/>
</dbReference>
<evidence type="ECO:0000313" key="4">
    <source>
        <dbReference type="Proteomes" id="UP001370490"/>
    </source>
</evidence>
<protein>
    <submittedName>
        <fullName evidence="3">Pentatricopeptide repeat</fullName>
    </submittedName>
</protein>
<dbReference type="InterPro" id="IPR002885">
    <property type="entry name" value="PPR_rpt"/>
</dbReference>